<dbReference type="RefSeq" id="YP_004324041.1">
    <property type="nucleotide sequence ID" value="NC_015286.1"/>
</dbReference>
<dbReference type="Proteomes" id="UP000006535">
    <property type="component" value="Segment"/>
</dbReference>
<proteinExistence type="predicted"/>
<evidence type="ECO:0000313" key="2">
    <source>
        <dbReference type="EMBL" id="ADO99349.1"/>
    </source>
</evidence>
<evidence type="ECO:0000313" key="3">
    <source>
        <dbReference type="Proteomes" id="UP000006535"/>
    </source>
</evidence>
<organism evidence="2 3">
    <name type="scientific">Synechococcus phage Syn19</name>
    <dbReference type="NCBI Taxonomy" id="445684"/>
    <lineage>
        <taxon>Viruses</taxon>
        <taxon>Duplodnaviria</taxon>
        <taxon>Heunggongvirae</taxon>
        <taxon>Uroviricota</taxon>
        <taxon>Caudoviricetes</taxon>
        <taxon>Pantevenvirales</taxon>
        <taxon>Kyanoviridae</taxon>
        <taxon>Pontusvirus</taxon>
        <taxon>Pontusvirus syn19</taxon>
    </lineage>
</organism>
<dbReference type="KEGG" id="vg:10328360"/>
<reference evidence="2 3" key="1">
    <citation type="journal article" date="2010" name="Environ. Microbiol.">
        <title>Genomic analysis of oceanic cyanobacterial myoviruses compared with T4-like myoviruses from diverse hosts and environments.</title>
        <authorList>
            <person name="Sullivan M.B."/>
            <person name="Huang K.H."/>
            <person name="Ignacio-Espinoza J.C."/>
            <person name="Berlin A.M."/>
            <person name="Kelly L."/>
            <person name="Weigele P.R."/>
            <person name="DeFrancesco A.S."/>
            <person name="Kern S.E."/>
            <person name="Thompson L.R."/>
            <person name="Young S."/>
            <person name="Yandava C."/>
            <person name="Fu R."/>
            <person name="Krastins B."/>
            <person name="Chase M."/>
            <person name="Sarracino D."/>
            <person name="Osburne M.S."/>
            <person name="Henn M.R."/>
            <person name="Chisholm S.W."/>
        </authorList>
    </citation>
    <scope>NUCLEOTIDE SEQUENCE [LARGE SCALE GENOMIC DNA]</scope>
    <source>
        <strain evidence="2">Syn19</strain>
    </source>
</reference>
<feature type="compositionally biased region" description="Basic and acidic residues" evidence="1">
    <location>
        <begin position="73"/>
        <end position="84"/>
    </location>
</feature>
<sequence length="84" mass="9668">MKLPKIPNDHLTPELREIVGDGDLEFESIVDPMDVMDIQIDPDSYYEDRLHAAKLLVESRNNLNEIQRHHKGGKEDPQDSKETS</sequence>
<name>E3SQH3_9CAUD</name>
<keyword evidence="3" id="KW-1185">Reference proteome</keyword>
<gene>
    <name evidence="2" type="ORF">Syn19_209</name>
</gene>
<protein>
    <submittedName>
        <fullName evidence="2">Uncharacterized protein</fullName>
    </submittedName>
</protein>
<dbReference type="GeneID" id="10328360"/>
<dbReference type="EMBL" id="GU071106">
    <property type="protein sequence ID" value="ADO99349.1"/>
    <property type="molecule type" value="Genomic_DNA"/>
</dbReference>
<accession>E3SQH3</accession>
<evidence type="ECO:0000256" key="1">
    <source>
        <dbReference type="SAM" id="MobiDB-lite"/>
    </source>
</evidence>
<dbReference type="OrthoDB" id="25891at10239"/>
<feature type="region of interest" description="Disordered" evidence="1">
    <location>
        <begin position="63"/>
        <end position="84"/>
    </location>
</feature>